<accession>A0A183NVZ8</accession>
<dbReference type="Proteomes" id="UP000269396">
    <property type="component" value="Unassembled WGS sequence"/>
</dbReference>
<dbReference type="AlphaFoldDB" id="A0A183NVZ8"/>
<protein>
    <submittedName>
        <fullName evidence="1">Uncharacterized protein</fullName>
    </submittedName>
</protein>
<proteinExistence type="predicted"/>
<evidence type="ECO:0000313" key="1">
    <source>
        <dbReference type="EMBL" id="VDP33101.1"/>
    </source>
</evidence>
<sequence length="101" mass="11386">MHNSPHLLGFAIGNNPRRVTDRDVKSFTYLVSIFDEQGGSESDVNARTGKARSEVIQLKNMWNSEQDSANTKILMIHRDVKTVLLCGAGTRRTKNTLRQEL</sequence>
<reference evidence="1 2" key="1">
    <citation type="submission" date="2018-11" db="EMBL/GenBank/DDBJ databases">
        <authorList>
            <consortium name="Pathogen Informatics"/>
        </authorList>
    </citation>
    <scope>NUCLEOTIDE SEQUENCE [LARGE SCALE GENOMIC DNA]</scope>
    <source>
        <strain>Denwood</strain>
        <strain evidence="2">Zambia</strain>
    </source>
</reference>
<gene>
    <name evidence="1" type="ORF">SMTD_LOCUS6284</name>
</gene>
<dbReference type="EMBL" id="UZAL01027503">
    <property type="protein sequence ID" value="VDP33101.1"/>
    <property type="molecule type" value="Genomic_DNA"/>
</dbReference>
<evidence type="ECO:0000313" key="2">
    <source>
        <dbReference type="Proteomes" id="UP000269396"/>
    </source>
</evidence>
<name>A0A183NVZ8_9TREM</name>
<dbReference type="STRING" id="31246.A0A183NVZ8"/>
<organism evidence="1 2">
    <name type="scientific">Schistosoma mattheei</name>
    <dbReference type="NCBI Taxonomy" id="31246"/>
    <lineage>
        <taxon>Eukaryota</taxon>
        <taxon>Metazoa</taxon>
        <taxon>Spiralia</taxon>
        <taxon>Lophotrochozoa</taxon>
        <taxon>Platyhelminthes</taxon>
        <taxon>Trematoda</taxon>
        <taxon>Digenea</taxon>
        <taxon>Strigeidida</taxon>
        <taxon>Schistosomatoidea</taxon>
        <taxon>Schistosomatidae</taxon>
        <taxon>Schistosoma</taxon>
    </lineage>
</organism>
<keyword evidence="2" id="KW-1185">Reference proteome</keyword>